<feature type="binding site" evidence="25">
    <location>
        <position position="313"/>
    </location>
    <ligand>
        <name>Mg(2+)</name>
        <dbReference type="ChEBI" id="CHEBI:18420"/>
        <label>2</label>
    </ligand>
</feature>
<reference evidence="28 29" key="1">
    <citation type="submission" date="2018-12" db="EMBL/GenBank/DDBJ databases">
        <title>Genome sequence from the cellulolytic species, Caldicellulosiruptor changbaiensis.</title>
        <authorList>
            <person name="Blumer-Schuette S.E."/>
            <person name="Mendoza C."/>
        </authorList>
    </citation>
    <scope>NUCLEOTIDE SEQUENCE [LARGE SCALE GENOMIC DNA]</scope>
    <source>
        <strain evidence="28 29">CBS-Z</strain>
    </source>
</reference>
<dbReference type="PIRSF" id="PIRSF039102">
    <property type="entry name" value="Ddl/VanB"/>
    <property type="match status" value="1"/>
</dbReference>
<dbReference type="NCBIfam" id="TIGR01205">
    <property type="entry name" value="D_ala_D_alaTIGR"/>
    <property type="match status" value="1"/>
</dbReference>
<comment type="pathway">
    <text evidence="4 22">Cell wall biogenesis; peptidoglycan biosynthesis.</text>
</comment>
<dbReference type="RefSeq" id="WP_127351454.1">
    <property type="nucleotide sequence ID" value="NZ_CP034791.1"/>
</dbReference>
<keyword evidence="10 24" id="KW-0547">Nucleotide-binding</keyword>
<dbReference type="UniPathway" id="UPA00219"/>
<dbReference type="PROSITE" id="PS00843">
    <property type="entry name" value="DALA_DALA_LIGASE_1"/>
    <property type="match status" value="1"/>
</dbReference>
<sequence>MTKLKVAVLFGGVSTEHEVSIISAKSVMQNLDKEKYEIIPIGITKEGKWLLYTGKIEDLDSKWTMYSIECFISPDRTKKALVKIKDSEATFIDIDVVFPVLHGLNGEDGTVQGLLELSGIPYVGCGVLSSALCMDKAFAKKLALLEGIPQGHFLVIYKDEYLSKKEYFIRRIESEFSYPVFVKPANSGSSVGISKAKDKDELILAIHEAFLYDTKILIEEAINAREIECAVLGNSEIFVSALGEIVPSREFYSYEAKYIDGSSELIIPAKLEKQVEDEIKELAIKIYKLFECSGMARIDFFVDKDTNKVYFNEVNTIPGFTSISMYPKLMEYSGIPYPQLLDRLIQLAIEKNQQKQSIKYSKEG</sequence>
<comment type="catalytic activity">
    <reaction evidence="17 22">
        <text>2 D-alanine + ATP = D-alanyl-D-alanine + ADP + phosphate + H(+)</text>
        <dbReference type="Rhea" id="RHEA:11224"/>
        <dbReference type="ChEBI" id="CHEBI:15378"/>
        <dbReference type="ChEBI" id="CHEBI:30616"/>
        <dbReference type="ChEBI" id="CHEBI:43474"/>
        <dbReference type="ChEBI" id="CHEBI:57416"/>
        <dbReference type="ChEBI" id="CHEBI:57822"/>
        <dbReference type="ChEBI" id="CHEBI:456216"/>
        <dbReference type="EC" id="6.3.2.4"/>
    </reaction>
</comment>
<keyword evidence="12 25" id="KW-0460">Magnesium</keyword>
<dbReference type="HAMAP" id="MF_00047">
    <property type="entry name" value="Dala_Dala_lig"/>
    <property type="match status" value="1"/>
</dbReference>
<dbReference type="FunFam" id="3.30.1490.20:FF:000007">
    <property type="entry name" value="D-alanine--D-alanine ligase"/>
    <property type="match status" value="1"/>
</dbReference>
<dbReference type="Gene3D" id="3.30.1490.20">
    <property type="entry name" value="ATP-grasp fold, A domain"/>
    <property type="match status" value="1"/>
</dbReference>
<comment type="similarity">
    <text evidence="5 22">Belongs to the D-alanine--D-alanine ligase family.</text>
</comment>
<evidence type="ECO:0000256" key="4">
    <source>
        <dbReference type="ARBA" id="ARBA00004752"/>
    </source>
</evidence>
<comment type="subcellular location">
    <subcellularLocation>
        <location evidence="3 22">Cytoplasm</location>
    </subcellularLocation>
</comment>
<evidence type="ECO:0000313" key="29">
    <source>
        <dbReference type="Proteomes" id="UP000282930"/>
    </source>
</evidence>
<dbReference type="InterPro" id="IPR000291">
    <property type="entry name" value="D-Ala_lig_Van_CS"/>
</dbReference>
<organism evidence="28 29">
    <name type="scientific">Caldicellulosiruptor changbaiensis</name>
    <dbReference type="NCBI Taxonomy" id="1222016"/>
    <lineage>
        <taxon>Bacteria</taxon>
        <taxon>Bacillati</taxon>
        <taxon>Bacillota</taxon>
        <taxon>Bacillota incertae sedis</taxon>
        <taxon>Caldicellulosiruptorales</taxon>
        <taxon>Caldicellulosiruptoraceae</taxon>
        <taxon>Caldicellulosiruptor</taxon>
    </lineage>
</organism>
<evidence type="ECO:0000256" key="17">
    <source>
        <dbReference type="ARBA" id="ARBA00047614"/>
    </source>
</evidence>
<dbReference type="FunFam" id="3.30.470.20:FF:000008">
    <property type="entry name" value="D-alanine--D-alanine ligase"/>
    <property type="match status" value="1"/>
</dbReference>
<evidence type="ECO:0000256" key="25">
    <source>
        <dbReference type="PIRSR" id="PIRSR039102-3"/>
    </source>
</evidence>
<evidence type="ECO:0000313" key="28">
    <source>
        <dbReference type="EMBL" id="AZT89883.1"/>
    </source>
</evidence>
<dbReference type="GO" id="GO:0005524">
    <property type="term" value="F:ATP binding"/>
    <property type="evidence" value="ECO:0007669"/>
    <property type="project" value="UniProtKB-UniRule"/>
</dbReference>
<dbReference type="NCBIfam" id="NF002528">
    <property type="entry name" value="PRK01966.1-4"/>
    <property type="match status" value="1"/>
</dbReference>
<dbReference type="InterPro" id="IPR013815">
    <property type="entry name" value="ATP_grasp_subdomain_1"/>
</dbReference>
<dbReference type="PROSITE" id="PS50975">
    <property type="entry name" value="ATP_GRASP"/>
    <property type="match status" value="1"/>
</dbReference>
<feature type="binding site" evidence="25">
    <location>
        <position position="313"/>
    </location>
    <ligand>
        <name>Mg(2+)</name>
        <dbReference type="ChEBI" id="CHEBI:18420"/>
        <label>1</label>
    </ligand>
</feature>
<evidence type="ECO:0000256" key="7">
    <source>
        <dbReference type="ARBA" id="ARBA00022490"/>
    </source>
</evidence>
<dbReference type="SUPFAM" id="SSF56059">
    <property type="entry name" value="Glutathione synthetase ATP-binding domain-like"/>
    <property type="match status" value="1"/>
</dbReference>
<gene>
    <name evidence="22" type="primary">ddl</name>
    <name evidence="28" type="ORF">ELD05_03970</name>
</gene>
<accession>A0A3T0D4B7</accession>
<dbReference type="InterPro" id="IPR005905">
    <property type="entry name" value="D_ala_D_ala"/>
</dbReference>
<evidence type="ECO:0000256" key="23">
    <source>
        <dbReference type="PIRSR" id="PIRSR039102-1"/>
    </source>
</evidence>
<dbReference type="SUPFAM" id="SSF52440">
    <property type="entry name" value="PreATP-grasp domain"/>
    <property type="match status" value="1"/>
</dbReference>
<feature type="active site" evidence="23">
    <location>
        <position position="324"/>
    </location>
</feature>
<evidence type="ECO:0000256" key="16">
    <source>
        <dbReference type="ARBA" id="ARBA00023316"/>
    </source>
</evidence>
<feature type="binding site" evidence="24">
    <location>
        <begin position="181"/>
        <end position="183"/>
    </location>
    <ligand>
        <name>ATP</name>
        <dbReference type="ChEBI" id="CHEBI:30616"/>
    </ligand>
</feature>
<evidence type="ECO:0000256" key="10">
    <source>
        <dbReference type="ARBA" id="ARBA00022741"/>
    </source>
</evidence>
<evidence type="ECO:0000256" key="12">
    <source>
        <dbReference type="ARBA" id="ARBA00022842"/>
    </source>
</evidence>
<feature type="binding site" evidence="25">
    <location>
        <position position="299"/>
    </location>
    <ligand>
        <name>Mg(2+)</name>
        <dbReference type="ChEBI" id="CHEBI:18420"/>
        <label>1</label>
    </ligand>
</feature>
<keyword evidence="11 26" id="KW-0067">ATP-binding</keyword>
<dbReference type="InterPro" id="IPR011761">
    <property type="entry name" value="ATP-grasp"/>
</dbReference>
<keyword evidence="9 25" id="KW-0479">Metal-binding</keyword>
<evidence type="ECO:0000256" key="8">
    <source>
        <dbReference type="ARBA" id="ARBA00022598"/>
    </source>
</evidence>
<feature type="active site" evidence="23">
    <location>
        <position position="189"/>
    </location>
</feature>
<evidence type="ECO:0000256" key="18">
    <source>
        <dbReference type="ARBA" id="ARBA00060592"/>
    </source>
</evidence>
<evidence type="ECO:0000256" key="24">
    <source>
        <dbReference type="PIRSR" id="PIRSR039102-2"/>
    </source>
</evidence>
<dbReference type="EC" id="6.3.2.4" evidence="6 22"/>
<feature type="binding site" evidence="25">
    <location>
        <position position="315"/>
    </location>
    <ligand>
        <name>Mg(2+)</name>
        <dbReference type="ChEBI" id="CHEBI:18420"/>
        <label>2</label>
    </ligand>
</feature>
<evidence type="ECO:0000256" key="3">
    <source>
        <dbReference type="ARBA" id="ARBA00004496"/>
    </source>
</evidence>
<evidence type="ECO:0000256" key="11">
    <source>
        <dbReference type="ARBA" id="ARBA00022840"/>
    </source>
</evidence>
<keyword evidence="16 22" id="KW-0961">Cell wall biogenesis/degradation</keyword>
<evidence type="ECO:0000256" key="15">
    <source>
        <dbReference type="ARBA" id="ARBA00023211"/>
    </source>
</evidence>
<dbReference type="InterPro" id="IPR011095">
    <property type="entry name" value="Dala_Dala_lig_C"/>
</dbReference>
<evidence type="ECO:0000256" key="22">
    <source>
        <dbReference type="HAMAP-Rule" id="MF_00047"/>
    </source>
</evidence>
<dbReference type="Gene3D" id="3.30.470.20">
    <property type="entry name" value="ATP-grasp fold, B domain"/>
    <property type="match status" value="1"/>
</dbReference>
<keyword evidence="15 25" id="KW-0464">Manganese</keyword>
<feature type="binding site" evidence="24">
    <location>
        <begin position="189"/>
        <end position="190"/>
    </location>
    <ligand>
        <name>ATP</name>
        <dbReference type="ChEBI" id="CHEBI:30616"/>
    </ligand>
</feature>
<dbReference type="KEGG" id="ccha:ELD05_03970"/>
<feature type="domain" description="ATP-grasp" evidence="27">
    <location>
        <begin position="140"/>
        <end position="346"/>
    </location>
</feature>
<dbReference type="Pfam" id="PF07478">
    <property type="entry name" value="Dala_Dala_lig_C"/>
    <property type="match status" value="1"/>
</dbReference>
<dbReference type="GO" id="GO:0009252">
    <property type="term" value="P:peptidoglycan biosynthetic process"/>
    <property type="evidence" value="ECO:0007669"/>
    <property type="project" value="UniProtKB-UniRule"/>
</dbReference>
<proteinExistence type="inferred from homology"/>
<dbReference type="PANTHER" id="PTHR23132:SF25">
    <property type="entry name" value="D-ALANINE--D-ALANINE LIGASE A"/>
    <property type="match status" value="1"/>
</dbReference>
<keyword evidence="29" id="KW-1185">Reference proteome</keyword>
<feature type="binding site" evidence="24">
    <location>
        <begin position="219"/>
        <end position="226"/>
    </location>
    <ligand>
        <name>ATP</name>
        <dbReference type="ChEBI" id="CHEBI:30616"/>
    </ligand>
</feature>
<dbReference type="NCBIfam" id="NF002378">
    <property type="entry name" value="PRK01372.1"/>
    <property type="match status" value="1"/>
</dbReference>
<evidence type="ECO:0000256" key="20">
    <source>
        <dbReference type="ARBA" id="ARBA00076288"/>
    </source>
</evidence>
<protein>
    <recommendedName>
        <fullName evidence="19 22">D-alanine--D-alanine ligase</fullName>
        <ecNumber evidence="6 22">6.3.2.4</ecNumber>
    </recommendedName>
    <alternativeName>
        <fullName evidence="21 22">D-Ala-D-Ala ligase</fullName>
    </alternativeName>
    <alternativeName>
        <fullName evidence="20 22">D-alanylalanine synthetase</fullName>
    </alternativeName>
</protein>
<dbReference type="AlphaFoldDB" id="A0A3T0D4B7"/>
<keyword evidence="8 22" id="KW-0436">Ligase</keyword>
<dbReference type="InterPro" id="IPR011127">
    <property type="entry name" value="Dala_Dala_lig_N"/>
</dbReference>
<comment type="cofactor">
    <cofactor evidence="25">
        <name>Mg(2+)</name>
        <dbReference type="ChEBI" id="CHEBI:18420"/>
    </cofactor>
    <cofactor evidence="25">
        <name>Mn(2+)</name>
        <dbReference type="ChEBI" id="CHEBI:29035"/>
    </cofactor>
    <text evidence="25">Binds 2 magnesium or manganese ions per subunit.</text>
</comment>
<feature type="active site" evidence="23">
    <location>
        <position position="16"/>
    </location>
</feature>
<evidence type="ECO:0000256" key="2">
    <source>
        <dbReference type="ARBA" id="ARBA00003921"/>
    </source>
</evidence>
<comment type="pathway">
    <text evidence="18">Glycan biosynthesis.</text>
</comment>
<evidence type="ECO:0000256" key="6">
    <source>
        <dbReference type="ARBA" id="ARBA00012216"/>
    </source>
</evidence>
<comment type="cofactor">
    <cofactor evidence="1">
        <name>Mn(2+)</name>
        <dbReference type="ChEBI" id="CHEBI:29035"/>
    </cofactor>
</comment>
<dbReference type="Gene3D" id="3.40.50.20">
    <property type="match status" value="1"/>
</dbReference>
<dbReference type="PROSITE" id="PS00844">
    <property type="entry name" value="DALA_DALA_LIGASE_2"/>
    <property type="match status" value="1"/>
</dbReference>
<evidence type="ECO:0000259" key="27">
    <source>
        <dbReference type="PROSITE" id="PS50975"/>
    </source>
</evidence>
<evidence type="ECO:0000256" key="5">
    <source>
        <dbReference type="ARBA" id="ARBA00010871"/>
    </source>
</evidence>
<dbReference type="EMBL" id="CP034791">
    <property type="protein sequence ID" value="AZT89883.1"/>
    <property type="molecule type" value="Genomic_DNA"/>
</dbReference>
<dbReference type="Proteomes" id="UP000282930">
    <property type="component" value="Chromosome"/>
</dbReference>
<dbReference type="GO" id="GO:0046872">
    <property type="term" value="F:metal ion binding"/>
    <property type="evidence" value="ECO:0007669"/>
    <property type="project" value="UniProtKB-KW"/>
</dbReference>
<keyword evidence="14 22" id="KW-0573">Peptidoglycan synthesis</keyword>
<feature type="binding site" evidence="24">
    <location>
        <position position="136"/>
    </location>
    <ligand>
        <name>ATP</name>
        <dbReference type="ChEBI" id="CHEBI:30616"/>
    </ligand>
</feature>
<evidence type="ECO:0000256" key="13">
    <source>
        <dbReference type="ARBA" id="ARBA00022960"/>
    </source>
</evidence>
<dbReference type="GO" id="GO:0008716">
    <property type="term" value="F:D-alanine-D-alanine ligase activity"/>
    <property type="evidence" value="ECO:0007669"/>
    <property type="project" value="UniProtKB-UniRule"/>
</dbReference>
<keyword evidence="7 22" id="KW-0963">Cytoplasm</keyword>
<comment type="function">
    <text evidence="2 22">Cell wall formation.</text>
</comment>
<keyword evidence="13 22" id="KW-0133">Cell shape</keyword>
<evidence type="ECO:0000256" key="21">
    <source>
        <dbReference type="ARBA" id="ARBA00077154"/>
    </source>
</evidence>
<dbReference type="PANTHER" id="PTHR23132">
    <property type="entry name" value="D-ALANINE--D-ALANINE LIGASE"/>
    <property type="match status" value="1"/>
</dbReference>
<feature type="binding site" evidence="24">
    <location>
        <begin position="312"/>
        <end position="313"/>
    </location>
    <ligand>
        <name>ATP</name>
        <dbReference type="ChEBI" id="CHEBI:30616"/>
    </ligand>
</feature>
<evidence type="ECO:0000256" key="9">
    <source>
        <dbReference type="ARBA" id="ARBA00022723"/>
    </source>
</evidence>
<name>A0A3T0D4B7_9FIRM</name>
<dbReference type="Pfam" id="PF01820">
    <property type="entry name" value="Dala_Dala_lig_N"/>
    <property type="match status" value="1"/>
</dbReference>
<evidence type="ECO:0000256" key="26">
    <source>
        <dbReference type="PROSITE-ProRule" id="PRU00409"/>
    </source>
</evidence>
<dbReference type="GO" id="GO:0008360">
    <property type="term" value="P:regulation of cell shape"/>
    <property type="evidence" value="ECO:0007669"/>
    <property type="project" value="UniProtKB-KW"/>
</dbReference>
<evidence type="ECO:0000256" key="14">
    <source>
        <dbReference type="ARBA" id="ARBA00022984"/>
    </source>
</evidence>
<evidence type="ECO:0000256" key="1">
    <source>
        <dbReference type="ARBA" id="ARBA00001936"/>
    </source>
</evidence>
<dbReference type="GO" id="GO:0071555">
    <property type="term" value="P:cell wall organization"/>
    <property type="evidence" value="ECO:0007669"/>
    <property type="project" value="UniProtKB-KW"/>
</dbReference>
<evidence type="ECO:0000256" key="19">
    <source>
        <dbReference type="ARBA" id="ARBA00068427"/>
    </source>
</evidence>
<dbReference type="GO" id="GO:0005829">
    <property type="term" value="C:cytosol"/>
    <property type="evidence" value="ECO:0007669"/>
    <property type="project" value="TreeGrafter"/>
</dbReference>
<dbReference type="InterPro" id="IPR016185">
    <property type="entry name" value="PreATP-grasp_dom_sf"/>
</dbReference>